<dbReference type="InterPro" id="IPR011990">
    <property type="entry name" value="TPR-like_helical_dom_sf"/>
</dbReference>
<reference evidence="2 3" key="1">
    <citation type="submission" date="2018-08" db="EMBL/GenBank/DDBJ databases">
        <title>Chitinophagaceae sp. K23C18032701, a novel bacterium isolated from forest soil.</title>
        <authorList>
            <person name="Wang C."/>
        </authorList>
    </citation>
    <scope>NUCLEOTIDE SEQUENCE [LARGE SCALE GENOMIC DNA]</scope>
    <source>
        <strain evidence="2 3">K23C18032701</strain>
    </source>
</reference>
<evidence type="ECO:0000256" key="1">
    <source>
        <dbReference type="SAM" id="SignalP"/>
    </source>
</evidence>
<dbReference type="Pfam" id="PF12771">
    <property type="entry name" value="SusD-like_2"/>
    <property type="match status" value="1"/>
</dbReference>
<dbReference type="PROSITE" id="PS51257">
    <property type="entry name" value="PROKAR_LIPOPROTEIN"/>
    <property type="match status" value="1"/>
</dbReference>
<dbReference type="AlphaFoldDB" id="A0A3E1NE22"/>
<keyword evidence="3" id="KW-1185">Reference proteome</keyword>
<dbReference type="InterPro" id="IPR041662">
    <property type="entry name" value="SusD-like_2"/>
</dbReference>
<dbReference type="OrthoDB" id="9766256at2"/>
<evidence type="ECO:0000313" key="2">
    <source>
        <dbReference type="EMBL" id="RFM26028.1"/>
    </source>
</evidence>
<gene>
    <name evidence="2" type="ORF">DXN05_22150</name>
</gene>
<protein>
    <submittedName>
        <fullName evidence="2">SusD/RagB family nutrient-binding outer membrane lipoprotein</fullName>
    </submittedName>
</protein>
<evidence type="ECO:0000313" key="3">
    <source>
        <dbReference type="Proteomes" id="UP000261284"/>
    </source>
</evidence>
<dbReference type="Proteomes" id="UP000261284">
    <property type="component" value="Unassembled WGS sequence"/>
</dbReference>
<keyword evidence="1" id="KW-0732">Signal</keyword>
<accession>A0A3E1NE22</accession>
<sequence>MKKLIYRLLLLPVMGTVVLTTSCKKSFDSLNSNPNVPTTVQPSLLLNGVLFNMYDAPYTMKERWGQYYCCNYDYYGNNKYDFGGMDDYYNTLKNVQKMEAQAIAYGGEAVNPYEALGKFFRAYFFTKMSLEVGDLPMNDALKGEATLTPKYNTQKEIFIQAFKWLDSANTDLGQLASKASSNTAEGQTLKGDFYFGSTSNPLAQWQKVVNAYRLRLLINLSIRVADADLNIKQQFADIINNPGKYPLLQDANDNLQFLYIAPTNLYPNNKNNFGNDALRYNTSGTYIGLLTSLKDPRVFVTAEPATAKLDKGIAATSFDAFVGADPGEDLGDMYKETNAGVYSLLNRKRYYDGYTGEPSIQVGYAEQCFNIAEAINRGWISGNAESYYKTGMLTSLAFYGIPQTGSLTVYFLKRGASLGTYDSYTVNTDFAAYYGQPTVAYAGNNPDGLKEILLQKYLALFRHSGLEAYYQNRRTQIPVFTTGPGTGNSERIPKRFQYPSAERSANTTNYTDALKNQYSGNDDINGTMWLLKSN</sequence>
<feature type="chain" id="PRO_5017548514" evidence="1">
    <location>
        <begin position="20"/>
        <end position="534"/>
    </location>
</feature>
<feature type="signal peptide" evidence="1">
    <location>
        <begin position="1"/>
        <end position="19"/>
    </location>
</feature>
<keyword evidence="2" id="KW-0449">Lipoprotein</keyword>
<proteinExistence type="predicted"/>
<organism evidence="2 3">
    <name type="scientific">Deminuibacter soli</name>
    <dbReference type="NCBI Taxonomy" id="2291815"/>
    <lineage>
        <taxon>Bacteria</taxon>
        <taxon>Pseudomonadati</taxon>
        <taxon>Bacteroidota</taxon>
        <taxon>Chitinophagia</taxon>
        <taxon>Chitinophagales</taxon>
        <taxon>Chitinophagaceae</taxon>
        <taxon>Deminuibacter</taxon>
    </lineage>
</organism>
<dbReference type="RefSeq" id="WP_116849478.1">
    <property type="nucleotide sequence ID" value="NZ_QTJU01000012.1"/>
</dbReference>
<dbReference type="EMBL" id="QTJU01000012">
    <property type="protein sequence ID" value="RFM26028.1"/>
    <property type="molecule type" value="Genomic_DNA"/>
</dbReference>
<dbReference type="SUPFAM" id="SSF48452">
    <property type="entry name" value="TPR-like"/>
    <property type="match status" value="1"/>
</dbReference>
<dbReference type="Gene3D" id="1.25.40.390">
    <property type="match status" value="1"/>
</dbReference>
<name>A0A3E1NE22_9BACT</name>
<comment type="caution">
    <text evidence="2">The sequence shown here is derived from an EMBL/GenBank/DDBJ whole genome shotgun (WGS) entry which is preliminary data.</text>
</comment>